<dbReference type="Pfam" id="PF06985">
    <property type="entry name" value="HET"/>
    <property type="match status" value="1"/>
</dbReference>
<reference evidence="2" key="1">
    <citation type="journal article" date="2023" name="Mol. Phylogenet. Evol.">
        <title>Genome-scale phylogeny and comparative genomics of the fungal order Sordariales.</title>
        <authorList>
            <person name="Hensen N."/>
            <person name="Bonometti L."/>
            <person name="Westerberg I."/>
            <person name="Brannstrom I.O."/>
            <person name="Guillou S."/>
            <person name="Cros-Aarteil S."/>
            <person name="Calhoun S."/>
            <person name="Haridas S."/>
            <person name="Kuo A."/>
            <person name="Mondo S."/>
            <person name="Pangilinan J."/>
            <person name="Riley R."/>
            <person name="LaButti K."/>
            <person name="Andreopoulos B."/>
            <person name="Lipzen A."/>
            <person name="Chen C."/>
            <person name="Yan M."/>
            <person name="Daum C."/>
            <person name="Ng V."/>
            <person name="Clum A."/>
            <person name="Steindorff A."/>
            <person name="Ohm R.A."/>
            <person name="Martin F."/>
            <person name="Silar P."/>
            <person name="Natvig D.O."/>
            <person name="Lalanne C."/>
            <person name="Gautier V."/>
            <person name="Ament-Velasquez S.L."/>
            <person name="Kruys A."/>
            <person name="Hutchinson M.I."/>
            <person name="Powell A.J."/>
            <person name="Barry K."/>
            <person name="Miller A.N."/>
            <person name="Grigoriev I.V."/>
            <person name="Debuchy R."/>
            <person name="Gladieux P."/>
            <person name="Hiltunen Thoren M."/>
            <person name="Johannesson H."/>
        </authorList>
    </citation>
    <scope>NUCLEOTIDE SEQUENCE</scope>
    <source>
        <strain evidence="2">CBS 892.96</strain>
    </source>
</reference>
<dbReference type="Proteomes" id="UP001302321">
    <property type="component" value="Unassembled WGS sequence"/>
</dbReference>
<dbReference type="PANTHER" id="PTHR24148">
    <property type="entry name" value="ANKYRIN REPEAT DOMAIN-CONTAINING PROTEIN 39 HOMOLOG-RELATED"/>
    <property type="match status" value="1"/>
</dbReference>
<evidence type="ECO:0000313" key="2">
    <source>
        <dbReference type="EMBL" id="KAK4170802.1"/>
    </source>
</evidence>
<dbReference type="InterPro" id="IPR010730">
    <property type="entry name" value="HET"/>
</dbReference>
<protein>
    <submittedName>
        <fullName evidence="2">Heterokaryon incompatibility protein</fullName>
    </submittedName>
</protein>
<keyword evidence="3" id="KW-1185">Reference proteome</keyword>
<sequence length="501" mass="57865">MPGATPSQSACRNIFPTPANDELTLHSIYRELNQACQEIRLLRLHLDDHNGFIQCGLLAAATLSTIKGQYTAISYCAGDPRRTKAILVNGIQFNVFENLAHVLDMTRDFWRRTFPGKECIIWADQICINQFNLAERSHQVGFMTSIYSSAGQTLISLSTKEVEPRGVEWLVKLHQNVDPNGDFYQYYFHLEYYLRTNLADRRFVDDWFAFYDVFSSPWWMRTWVYQEFISSSNIYFLYGRSSIPWRHLSEVLPTLQKYSHFPYFGPAITERQAQVADTNNIVNFFVTSKMRFDRAGPFDLMDLLSQSRHLQSSDSRDRIYAFLGLVKENYGIVPDYSPENTMERLLVDIATRVVLQERTLDILSDACSVRGELSARLPSWVPDWTTKRCVRLEPRTVRDASDGSVPIFPRIVEAGKLEVQGFHIGVFRKGKRGWYFPTSQDRFRNSIEGRAELWVIVGAQDPFVLQHIGNQYRLVREACGYDTVESIIQRYGLRAQTVVLS</sequence>
<reference evidence="2" key="2">
    <citation type="submission" date="2023-05" db="EMBL/GenBank/DDBJ databases">
        <authorList>
            <consortium name="Lawrence Berkeley National Laboratory"/>
            <person name="Steindorff A."/>
            <person name="Hensen N."/>
            <person name="Bonometti L."/>
            <person name="Westerberg I."/>
            <person name="Brannstrom I.O."/>
            <person name="Guillou S."/>
            <person name="Cros-Aarteil S."/>
            <person name="Calhoun S."/>
            <person name="Haridas S."/>
            <person name="Kuo A."/>
            <person name="Mondo S."/>
            <person name="Pangilinan J."/>
            <person name="Riley R."/>
            <person name="Labutti K."/>
            <person name="Andreopoulos B."/>
            <person name="Lipzen A."/>
            <person name="Chen C."/>
            <person name="Yanf M."/>
            <person name="Daum C."/>
            <person name="Ng V."/>
            <person name="Clum A."/>
            <person name="Ohm R."/>
            <person name="Martin F."/>
            <person name="Silar P."/>
            <person name="Natvig D."/>
            <person name="Lalanne C."/>
            <person name="Gautier V."/>
            <person name="Ament-Velasquez S.L."/>
            <person name="Kruys A."/>
            <person name="Hutchinson M.I."/>
            <person name="Powell A.J."/>
            <person name="Barry K."/>
            <person name="Miller A.N."/>
            <person name="Grigoriev I.V."/>
            <person name="Debuchy R."/>
            <person name="Gladieux P."/>
            <person name="Thoren M.H."/>
            <person name="Johannesson H."/>
        </authorList>
    </citation>
    <scope>NUCLEOTIDE SEQUENCE</scope>
    <source>
        <strain evidence="2">CBS 892.96</strain>
    </source>
</reference>
<proteinExistence type="predicted"/>
<evidence type="ECO:0000313" key="3">
    <source>
        <dbReference type="Proteomes" id="UP001302321"/>
    </source>
</evidence>
<gene>
    <name evidence="2" type="ORF">QBC36DRAFT_341272</name>
</gene>
<organism evidence="2 3">
    <name type="scientific">Triangularia setosa</name>
    <dbReference type="NCBI Taxonomy" id="2587417"/>
    <lineage>
        <taxon>Eukaryota</taxon>
        <taxon>Fungi</taxon>
        <taxon>Dikarya</taxon>
        <taxon>Ascomycota</taxon>
        <taxon>Pezizomycotina</taxon>
        <taxon>Sordariomycetes</taxon>
        <taxon>Sordariomycetidae</taxon>
        <taxon>Sordariales</taxon>
        <taxon>Podosporaceae</taxon>
        <taxon>Triangularia</taxon>
    </lineage>
</organism>
<comment type="caution">
    <text evidence="2">The sequence shown here is derived from an EMBL/GenBank/DDBJ whole genome shotgun (WGS) entry which is preliminary data.</text>
</comment>
<accession>A0AAN6VXX8</accession>
<dbReference type="EMBL" id="MU866759">
    <property type="protein sequence ID" value="KAK4170802.1"/>
    <property type="molecule type" value="Genomic_DNA"/>
</dbReference>
<evidence type="ECO:0000259" key="1">
    <source>
        <dbReference type="Pfam" id="PF06985"/>
    </source>
</evidence>
<name>A0AAN6VXX8_9PEZI</name>
<dbReference type="PANTHER" id="PTHR24148:SF73">
    <property type="entry name" value="HET DOMAIN PROTEIN (AFU_ORTHOLOGUE AFUA_8G01020)"/>
    <property type="match status" value="1"/>
</dbReference>
<dbReference type="AlphaFoldDB" id="A0AAN6VXX8"/>
<dbReference type="InterPro" id="IPR052895">
    <property type="entry name" value="HetReg/Transcr_Mod"/>
</dbReference>
<feature type="domain" description="Heterokaryon incompatibility" evidence="1">
    <location>
        <begin position="70"/>
        <end position="227"/>
    </location>
</feature>